<dbReference type="RefSeq" id="WP_243490029.1">
    <property type="nucleotide sequence ID" value="NZ_CP063361.1"/>
</dbReference>
<dbReference type="InterPro" id="IPR044159">
    <property type="entry name" value="IQM"/>
</dbReference>
<comment type="subcellular location">
    <subcellularLocation>
        <location evidence="1">Cytoplasm</location>
    </subcellularLocation>
</comment>
<name>A0ABY4A279_9BURK</name>
<organism evidence="3 4">
    <name type="scientific">Massilia violaceinigra</name>
    <dbReference type="NCBI Taxonomy" id="2045208"/>
    <lineage>
        <taxon>Bacteria</taxon>
        <taxon>Pseudomonadati</taxon>
        <taxon>Pseudomonadota</taxon>
        <taxon>Betaproteobacteria</taxon>
        <taxon>Burkholderiales</taxon>
        <taxon>Oxalobacteraceae</taxon>
        <taxon>Telluria group</taxon>
        <taxon>Massilia</taxon>
    </lineage>
</organism>
<evidence type="ECO:0000256" key="1">
    <source>
        <dbReference type="ARBA" id="ARBA00004496"/>
    </source>
</evidence>
<reference evidence="3 4" key="1">
    <citation type="submission" date="2020-10" db="EMBL/GenBank/DDBJ databases">
        <title>Genome analysis of Massilia species.</title>
        <authorList>
            <person name="Jung D.-H."/>
        </authorList>
    </citation>
    <scope>NUCLEOTIDE SEQUENCE [LARGE SCALE GENOMIC DNA]</scope>
    <source>
        <strain evidence="4">sipir</strain>
    </source>
</reference>
<keyword evidence="4" id="KW-1185">Reference proteome</keyword>
<evidence type="ECO:0000256" key="2">
    <source>
        <dbReference type="ARBA" id="ARBA00022490"/>
    </source>
</evidence>
<evidence type="ECO:0000313" key="3">
    <source>
        <dbReference type="EMBL" id="UOD28864.1"/>
    </source>
</evidence>
<dbReference type="Proteomes" id="UP000831532">
    <property type="component" value="Chromosome"/>
</dbReference>
<keyword evidence="2" id="KW-0963">Cytoplasm</keyword>
<sequence>MATSGQQTRGISNFQRMVGKVRDVHRGGFPGSLALNPTYWKERLDPLHRPTTQLNPLWYVFLRDPNRGPDFFAWLARREAGEVRGVRYLELEDRATYRITFSNADGGVRVNFHPSLLGLSQDEKEVIFVLDRAGNFYVGQKEVGRFHHSSFLAGAPVLAAGSMRLTNGRIGEVNNHSGHYHPGISHLTHVARAMQTQGVNVQNVNIVMYGPGNRELSRNTAAQLLGIAAPA</sequence>
<accession>A0ABY4A279</accession>
<gene>
    <name evidence="3" type="ORF">INH39_26005</name>
</gene>
<dbReference type="PANTHER" id="PTHR31250:SF27">
    <property type="entry name" value="IQ DOMAIN-CONTAINING PROTEIN IQM5"/>
    <property type="match status" value="1"/>
</dbReference>
<dbReference type="EMBL" id="CP063361">
    <property type="protein sequence ID" value="UOD28864.1"/>
    <property type="molecule type" value="Genomic_DNA"/>
</dbReference>
<protein>
    <submittedName>
        <fullName evidence="3">Uncharacterized protein</fullName>
    </submittedName>
</protein>
<evidence type="ECO:0000313" key="4">
    <source>
        <dbReference type="Proteomes" id="UP000831532"/>
    </source>
</evidence>
<dbReference type="PANTHER" id="PTHR31250">
    <property type="entry name" value="IQ DOMAIN-CONTAINING PROTEIN IQM3"/>
    <property type="match status" value="1"/>
</dbReference>
<proteinExistence type="predicted"/>